<organism evidence="2 3">
    <name type="scientific">Dethiosulfatarculus sandiegensis</name>
    <dbReference type="NCBI Taxonomy" id="1429043"/>
    <lineage>
        <taxon>Bacteria</taxon>
        <taxon>Pseudomonadati</taxon>
        <taxon>Thermodesulfobacteriota</taxon>
        <taxon>Desulfarculia</taxon>
        <taxon>Desulfarculales</taxon>
        <taxon>Desulfarculaceae</taxon>
        <taxon>Dethiosulfatarculus</taxon>
    </lineage>
</organism>
<dbReference type="STRING" id="1429043.X474_14925"/>
<feature type="region of interest" description="Disordered" evidence="1">
    <location>
        <begin position="742"/>
        <end position="778"/>
    </location>
</feature>
<accession>A0A0D2JBX0</accession>
<dbReference type="OrthoDB" id="5499956at2"/>
<proteinExistence type="predicted"/>
<name>A0A0D2JBX0_9BACT</name>
<dbReference type="Gene3D" id="1.50.10.100">
    <property type="entry name" value="Chondroitin AC/alginate lyase"/>
    <property type="match status" value="1"/>
</dbReference>
<evidence type="ECO:0000313" key="3">
    <source>
        <dbReference type="Proteomes" id="UP000032233"/>
    </source>
</evidence>
<reference evidence="2 3" key="1">
    <citation type="submission" date="2013-11" db="EMBL/GenBank/DDBJ databases">
        <title>Metagenomic analysis of a methanogenic consortium involved in long chain n-alkane degradation.</title>
        <authorList>
            <person name="Davidova I.A."/>
            <person name="Callaghan A.V."/>
            <person name="Wawrik B."/>
            <person name="Pruitt S."/>
            <person name="Marks C."/>
            <person name="Duncan K.E."/>
            <person name="Suflita J.M."/>
        </authorList>
    </citation>
    <scope>NUCLEOTIDE SEQUENCE [LARGE SCALE GENOMIC DNA]</scope>
    <source>
        <strain evidence="2 3">SPR</strain>
    </source>
</reference>
<dbReference type="Gene3D" id="2.70.98.70">
    <property type="match status" value="1"/>
</dbReference>
<evidence type="ECO:0008006" key="4">
    <source>
        <dbReference type="Google" id="ProtNLM"/>
    </source>
</evidence>
<dbReference type="AlphaFoldDB" id="A0A0D2JBX0"/>
<feature type="compositionally biased region" description="Basic and acidic residues" evidence="1">
    <location>
        <begin position="760"/>
        <end position="778"/>
    </location>
</feature>
<protein>
    <recommendedName>
        <fullName evidence="4">Heparinase II N-terminal domain-containing protein</fullName>
    </recommendedName>
</protein>
<sequence length="778" mass="85894">MAPGFAAAQDPQVEKQEVIHPGLLLTPKRLSRLKEIANQQQPSWTRLILWSQQDKRKEHLPQDGPGLALAALLLDDLQPQQAQKNREAATKCAFAALKTPPLRSLAQNADLICSVALTLDWAWQGFTARERNDLADWLIKHTMRLKDQGRGCFNSAAASALKLTAYTALAIRGTHQKADEIFKFAFDTRFNREIKPCLAQLGQGGGWFEGENLGARAGYDLVCFAAVLKTAAGIDVFEKIPWFQDRLGCLIFSLLPGSNQTGYFGPLLVSPSGDQVLSPRMASDLARLQMLMITEIWPQTPMTGWARALQIDSRRPGVAPGPLLPMEFLFFDMEAKQAPLTTAPLSWFAPDVGRAYSRSDWSDRATWISFSAGPQFAINQHLDALSLVIFQQALLMPPSGGYDGLRSNYALNYGIRSLGHNTLLIKDPKEYSWYDLRGEVKPKGTFTNDGGQRAWASFDKKGKAIKNLPWTASSLKEWQANQDIYKAAEIEVLEGKPRFTYMRANATKAYQGSTKKAARVVRHLFHLRGGGPQAALAPEVVAVIDDVVLNREKAKVGFVVHFPSQPQIPLDVKPLGDGRYKGPAQELRFKTTRARLTVVPLWPAQGELHLFGGMGKAAFQVNGKTYPPKKGTRILATWRAEYTGKTGDIPKKPQVFALLPAAENAPEPPQLRLLSTQNANVKGLVVPDAKWPRIVAVRLGEPDPKADLRYLYPGGKTRHIVAGLTPNQSYHITAGRNSISIKPGKGLTSSPGGMLSFLVEPRKRNQKTDQPRQDVKAN</sequence>
<gene>
    <name evidence="2" type="ORF">X474_14925</name>
</gene>
<keyword evidence="3" id="KW-1185">Reference proteome</keyword>
<evidence type="ECO:0000313" key="2">
    <source>
        <dbReference type="EMBL" id="KIX13276.1"/>
    </source>
</evidence>
<dbReference type="InterPro" id="IPR008929">
    <property type="entry name" value="Chondroitin_lyas"/>
</dbReference>
<dbReference type="RefSeq" id="WP_044349602.1">
    <property type="nucleotide sequence ID" value="NZ_AZAC01000017.1"/>
</dbReference>
<dbReference type="InParanoid" id="A0A0D2JBX0"/>
<comment type="caution">
    <text evidence="2">The sequence shown here is derived from an EMBL/GenBank/DDBJ whole genome shotgun (WGS) entry which is preliminary data.</text>
</comment>
<evidence type="ECO:0000256" key="1">
    <source>
        <dbReference type="SAM" id="MobiDB-lite"/>
    </source>
</evidence>
<dbReference type="EMBL" id="AZAC01000017">
    <property type="protein sequence ID" value="KIX13276.1"/>
    <property type="molecule type" value="Genomic_DNA"/>
</dbReference>
<dbReference type="Proteomes" id="UP000032233">
    <property type="component" value="Unassembled WGS sequence"/>
</dbReference>